<dbReference type="SUPFAM" id="SSF48452">
    <property type="entry name" value="TPR-like"/>
    <property type="match status" value="4"/>
</dbReference>
<organism evidence="5 6">
    <name type="scientific">Arsukibacterium ikkense</name>
    <dbReference type="NCBI Taxonomy" id="336831"/>
    <lineage>
        <taxon>Bacteria</taxon>
        <taxon>Pseudomonadati</taxon>
        <taxon>Pseudomonadota</taxon>
        <taxon>Gammaproteobacteria</taxon>
        <taxon>Chromatiales</taxon>
        <taxon>Chromatiaceae</taxon>
        <taxon>Arsukibacterium</taxon>
    </lineage>
</organism>
<dbReference type="PROSITE" id="PS51257">
    <property type="entry name" value="PROKAR_LIPOPROTEIN"/>
    <property type="match status" value="1"/>
</dbReference>
<accession>A0A0M2V8Y9</accession>
<keyword evidence="6" id="KW-1185">Reference proteome</keyword>
<evidence type="ECO:0000256" key="2">
    <source>
        <dbReference type="ARBA" id="ARBA00022803"/>
    </source>
</evidence>
<dbReference type="PATRIC" id="fig|336831.14.peg.3736"/>
<name>A0A0M2V8Y9_9GAMM</name>
<dbReference type="PROSITE" id="PS50005">
    <property type="entry name" value="TPR"/>
    <property type="match status" value="1"/>
</dbReference>
<dbReference type="RefSeq" id="WP_046556151.1">
    <property type="nucleotide sequence ID" value="NZ_LAHO01000002.1"/>
</dbReference>
<dbReference type="NCBIfam" id="TIGR02917">
    <property type="entry name" value="PEP_TPR_lipo"/>
    <property type="match status" value="1"/>
</dbReference>
<dbReference type="InterPro" id="IPR011990">
    <property type="entry name" value="TPR-like_helical_dom_sf"/>
</dbReference>
<protein>
    <submittedName>
        <fullName evidence="5">Uncharacterized protein</fullName>
    </submittedName>
</protein>
<dbReference type="Proteomes" id="UP000034228">
    <property type="component" value="Unassembled WGS sequence"/>
</dbReference>
<dbReference type="Pfam" id="PF13432">
    <property type="entry name" value="TPR_16"/>
    <property type="match status" value="1"/>
</dbReference>
<keyword evidence="1" id="KW-0677">Repeat</keyword>
<dbReference type="OrthoDB" id="7052525at2"/>
<dbReference type="PANTHER" id="PTHR45586">
    <property type="entry name" value="TPR REPEAT-CONTAINING PROTEIN PA4667"/>
    <property type="match status" value="1"/>
</dbReference>
<dbReference type="InterPro" id="IPR014266">
    <property type="entry name" value="PEP-CTERM_TPR_PrsT"/>
</dbReference>
<feature type="chain" id="PRO_5005644666" evidence="4">
    <location>
        <begin position="24"/>
        <end position="920"/>
    </location>
</feature>
<evidence type="ECO:0000313" key="6">
    <source>
        <dbReference type="Proteomes" id="UP000034228"/>
    </source>
</evidence>
<dbReference type="AlphaFoldDB" id="A0A0M2V8Y9"/>
<comment type="caution">
    <text evidence="5">The sequence shown here is derived from an EMBL/GenBank/DDBJ whole genome shotgun (WGS) entry which is preliminary data.</text>
</comment>
<reference evidence="5 6" key="1">
    <citation type="submission" date="2015-03" db="EMBL/GenBank/DDBJ databases">
        <title>Draft genome sequences of two protease-producing strains of Arsukibacterium isolated from two cold and alkaline environments.</title>
        <authorList>
            <person name="Lylloff J.E."/>
            <person name="Skov L.B."/>
            <person name="Jepsen M."/>
            <person name="Hallin P.F."/>
            <person name="Sorensen S.J."/>
            <person name="Stougaard P."/>
            <person name="Glaring M.A."/>
        </authorList>
    </citation>
    <scope>NUCLEOTIDE SEQUENCE [LARGE SCALE GENOMIC DNA]</scope>
    <source>
        <strain evidence="5 6">GCM72</strain>
    </source>
</reference>
<sequence>MKKLSLSTVLLLAALGGCSGKDAADHYQDALKYSQNNQFNAAVIELKSAISQAPDNIDYRLLLARVYVTVGDVVSAEKEYERALRNGADPESIAVETIQTSYLAENYQSVLSLFSETAGLSPKTQHYLKFYRALADVELGAADNAVVIFDELVNSEYPDLARYAEAALLLNARNIEQALTTVQQVASDSIIAKEALLLQAQLQLLSKDLDNAVVNLQDYVAQVPRALRVRLLLAQTYVQQQQFAAADEQLLFILQMAPEHGLTNYLKATIEYQKKNYPKAKEHIDKAISARFSNAPSRILAGIIHHQLGLEVQALSHLSNVKNSLHTYPPAQRLYSLLQLRAGETADAATSLSQSQLSEQDLSLVASTAFQLISKGDDSLAAEIISRYENMVVPQDGQSLSTLGSLKLGLPNRNAEGIKNLEQALMMDPGLHDTRLVLAGSYIRQQQYDKAAELAEEWLKTPETLNAGYNLKALTYLLQKDLANGKLMLAEARKADSENVFTLYMLAAVARDESNIEQSDTLLKQAIALRSDYVPALIAFYSSMQQQGTPEVALAAVEKSHKAHPDNNQIRMLLANLYQSSNRYADVISILKPISDTQQQFTPAFYTLMVNAYVRTNQANLALALAERWYNSDDKNIQAGLAYSNLLANARRFKDAIVVLDKLLRIHPKQAVLLRTKIAAQSENGDHKGALATFELLPAEIANSAEMLFHKGRIQILNNQISPGLETLNKSYSMSPQPVTAIAIAGAYAKDISFRRAVSFIEQHFAQHGRNSNELNAFYANLLIEDDVNKAVTVYSEIVQQAPDSLIALNNYAWVLLEVGRVAEAKTYAERALKINNRHPDVLDTYGKVLMMQGDHANAKAQFEQSLAVRPNHTEVQLNLAQVLILIGDQDQASKVLAAVKTDNTKDQNRARALQQQLTQ</sequence>
<dbReference type="PANTHER" id="PTHR45586:SF1">
    <property type="entry name" value="LIPOPOLYSACCHARIDE ASSEMBLY PROTEIN B"/>
    <property type="match status" value="1"/>
</dbReference>
<keyword evidence="2 3" id="KW-0802">TPR repeat</keyword>
<dbReference type="Pfam" id="PF14559">
    <property type="entry name" value="TPR_19"/>
    <property type="match status" value="3"/>
</dbReference>
<gene>
    <name evidence="5" type="ORF">WG68_02905</name>
</gene>
<dbReference type="EMBL" id="LAHO01000002">
    <property type="protein sequence ID" value="KKO46904.1"/>
    <property type="molecule type" value="Genomic_DNA"/>
</dbReference>
<evidence type="ECO:0000256" key="4">
    <source>
        <dbReference type="SAM" id="SignalP"/>
    </source>
</evidence>
<dbReference type="STRING" id="336831.WG68_02905"/>
<dbReference type="InterPro" id="IPR051012">
    <property type="entry name" value="CellSynth/LPSAsmb/PSIAsmb"/>
</dbReference>
<evidence type="ECO:0000256" key="3">
    <source>
        <dbReference type="PROSITE-ProRule" id="PRU00339"/>
    </source>
</evidence>
<feature type="repeat" description="TPR" evidence="3">
    <location>
        <begin position="840"/>
        <end position="873"/>
    </location>
</feature>
<dbReference type="InterPro" id="IPR019734">
    <property type="entry name" value="TPR_rpt"/>
</dbReference>
<proteinExistence type="predicted"/>
<dbReference type="Gene3D" id="1.25.40.10">
    <property type="entry name" value="Tetratricopeptide repeat domain"/>
    <property type="match status" value="5"/>
</dbReference>
<evidence type="ECO:0000313" key="5">
    <source>
        <dbReference type="EMBL" id="KKO46904.1"/>
    </source>
</evidence>
<feature type="signal peptide" evidence="4">
    <location>
        <begin position="1"/>
        <end position="23"/>
    </location>
</feature>
<keyword evidence="4" id="KW-0732">Signal</keyword>
<dbReference type="SMART" id="SM00028">
    <property type="entry name" value="TPR"/>
    <property type="match status" value="9"/>
</dbReference>
<dbReference type="Pfam" id="PF13181">
    <property type="entry name" value="TPR_8"/>
    <property type="match status" value="1"/>
</dbReference>
<evidence type="ECO:0000256" key="1">
    <source>
        <dbReference type="ARBA" id="ARBA00022737"/>
    </source>
</evidence>